<keyword evidence="6" id="KW-0349">Heme</keyword>
<dbReference type="GO" id="GO:0004497">
    <property type="term" value="F:monooxygenase activity"/>
    <property type="evidence" value="ECO:0007669"/>
    <property type="project" value="InterPro"/>
</dbReference>
<keyword evidence="3 6" id="KW-0479">Metal-binding</keyword>
<evidence type="ECO:0000256" key="6">
    <source>
        <dbReference type="PIRSR" id="PIRSR602403-1"/>
    </source>
</evidence>
<dbReference type="Pfam" id="PF00067">
    <property type="entry name" value="p450"/>
    <property type="match status" value="1"/>
</dbReference>
<feature type="binding site" description="axial binding residue" evidence="6">
    <location>
        <position position="436"/>
    </location>
    <ligand>
        <name>heme</name>
        <dbReference type="ChEBI" id="CHEBI:30413"/>
    </ligand>
    <ligandPart>
        <name>Fe</name>
        <dbReference type="ChEBI" id="CHEBI:18248"/>
    </ligandPart>
</feature>
<evidence type="ECO:0008006" key="9">
    <source>
        <dbReference type="Google" id="ProtNLM"/>
    </source>
</evidence>
<dbReference type="Gene3D" id="1.10.630.10">
    <property type="entry name" value="Cytochrome P450"/>
    <property type="match status" value="1"/>
</dbReference>
<keyword evidence="4" id="KW-0560">Oxidoreductase</keyword>
<dbReference type="SUPFAM" id="SSF48264">
    <property type="entry name" value="Cytochrome P450"/>
    <property type="match status" value="1"/>
</dbReference>
<dbReference type="PANTHER" id="PTHR24305:SF164">
    <property type="entry name" value="P450, PUTATIVE (EUROFUNG)-RELATED"/>
    <property type="match status" value="1"/>
</dbReference>
<dbReference type="InterPro" id="IPR002403">
    <property type="entry name" value="Cyt_P450_E_grp-IV"/>
</dbReference>
<evidence type="ECO:0000256" key="4">
    <source>
        <dbReference type="ARBA" id="ARBA00023002"/>
    </source>
</evidence>
<dbReference type="InterPro" id="IPR050121">
    <property type="entry name" value="Cytochrome_P450_monoxygenase"/>
</dbReference>
<reference evidence="7 8" key="1">
    <citation type="submission" date="2017-10" db="EMBL/GenBank/DDBJ databases">
        <title>Comparative genomics in systemic dimorphic fungi from Ajellomycetaceae.</title>
        <authorList>
            <person name="Munoz J.F."/>
            <person name="Mcewen J.G."/>
            <person name="Clay O.K."/>
            <person name="Cuomo C.A."/>
        </authorList>
    </citation>
    <scope>NUCLEOTIDE SEQUENCE [LARGE SCALE GENOMIC DNA]</scope>
    <source>
        <strain evidence="7 8">UAMH7299</strain>
    </source>
</reference>
<evidence type="ECO:0000256" key="2">
    <source>
        <dbReference type="ARBA" id="ARBA00010617"/>
    </source>
</evidence>
<dbReference type="STRING" id="1447883.A0A2B7Z1F1"/>
<dbReference type="InterPro" id="IPR001128">
    <property type="entry name" value="Cyt_P450"/>
</dbReference>
<sequence length="495" mass="55289">MSKIVCSILRAARSPIPGPRLAKYTSWWMKWRELQAHGNFVQVTHQMHKKYGPIVQLSPREISFNHIDALRDIYTKPRGGLDGSFEVSLLEQYGSENLVSTLDSKLHAARRKGVVGLYASPTISSPASQAVLKLNIDQLMNVLDAEASKSPTGMVNVFPLLKYLAADVMIHMVYGPEKAPNFLTNAESRVMLKSLEVQVVQQTFSIIGIVVRWFPGVLLALLRLFKPRSEIGDFGMERVLNAVATGPEGQQENATHLQHLLAMFRKDGPSPVIPSTTYIASDCLDHFLAGTLTTADLLAALIWRLSLPENKVVQAKLRQELHDAGVLPGTDVDSSFLQKLPYLNCVLRETFRTDPPIQFGPPRLVKTKNEPVVVMGLTIEPGTTISAQPYTLHRDPETFPDPDIWKPERWDIPTTSPEARRMQRMLMPFGAGPRMCTGMHLAWAEIRLTAARIYSTLETSLDDIWLDGDGNLLPKEKRKSLFPTTGKAPIIFRKI</sequence>
<comment type="similarity">
    <text evidence="2">Belongs to the cytochrome P450 family.</text>
</comment>
<dbReference type="EMBL" id="PDNA01000012">
    <property type="protein sequence ID" value="PGH26902.1"/>
    <property type="molecule type" value="Genomic_DNA"/>
</dbReference>
<evidence type="ECO:0000256" key="1">
    <source>
        <dbReference type="ARBA" id="ARBA00001971"/>
    </source>
</evidence>
<dbReference type="PANTHER" id="PTHR24305">
    <property type="entry name" value="CYTOCHROME P450"/>
    <property type="match status" value="1"/>
</dbReference>
<proteinExistence type="inferred from homology"/>
<evidence type="ECO:0000313" key="8">
    <source>
        <dbReference type="Proteomes" id="UP000224634"/>
    </source>
</evidence>
<comment type="cofactor">
    <cofactor evidence="1 6">
        <name>heme</name>
        <dbReference type="ChEBI" id="CHEBI:30413"/>
    </cofactor>
</comment>
<dbReference type="GO" id="GO:0016705">
    <property type="term" value="F:oxidoreductase activity, acting on paired donors, with incorporation or reduction of molecular oxygen"/>
    <property type="evidence" value="ECO:0007669"/>
    <property type="project" value="InterPro"/>
</dbReference>
<evidence type="ECO:0000256" key="3">
    <source>
        <dbReference type="ARBA" id="ARBA00022723"/>
    </source>
</evidence>
<keyword evidence="8" id="KW-1185">Reference proteome</keyword>
<gene>
    <name evidence="7" type="ORF">AJ80_01485</name>
</gene>
<dbReference type="OrthoDB" id="1470350at2759"/>
<comment type="caution">
    <text evidence="7">The sequence shown here is derived from an EMBL/GenBank/DDBJ whole genome shotgun (WGS) entry which is preliminary data.</text>
</comment>
<protein>
    <recommendedName>
        <fullName evidence="9">Cytochrome P450</fullName>
    </recommendedName>
</protein>
<evidence type="ECO:0000256" key="5">
    <source>
        <dbReference type="ARBA" id="ARBA00023004"/>
    </source>
</evidence>
<dbReference type="PRINTS" id="PR00385">
    <property type="entry name" value="P450"/>
</dbReference>
<dbReference type="Proteomes" id="UP000224634">
    <property type="component" value="Unassembled WGS sequence"/>
</dbReference>
<dbReference type="GO" id="GO:0005506">
    <property type="term" value="F:iron ion binding"/>
    <property type="evidence" value="ECO:0007669"/>
    <property type="project" value="InterPro"/>
</dbReference>
<accession>A0A2B7Z1F1</accession>
<organism evidence="7 8">
    <name type="scientific">Polytolypa hystricis (strain UAMH7299)</name>
    <dbReference type="NCBI Taxonomy" id="1447883"/>
    <lineage>
        <taxon>Eukaryota</taxon>
        <taxon>Fungi</taxon>
        <taxon>Dikarya</taxon>
        <taxon>Ascomycota</taxon>
        <taxon>Pezizomycotina</taxon>
        <taxon>Eurotiomycetes</taxon>
        <taxon>Eurotiomycetidae</taxon>
        <taxon>Onygenales</taxon>
        <taxon>Onygenales incertae sedis</taxon>
        <taxon>Polytolypa</taxon>
    </lineage>
</organism>
<dbReference type="InterPro" id="IPR036396">
    <property type="entry name" value="Cyt_P450_sf"/>
</dbReference>
<name>A0A2B7Z1F1_POLH7</name>
<dbReference type="AlphaFoldDB" id="A0A2B7Z1F1"/>
<dbReference type="GO" id="GO:0020037">
    <property type="term" value="F:heme binding"/>
    <property type="evidence" value="ECO:0007669"/>
    <property type="project" value="InterPro"/>
</dbReference>
<dbReference type="PRINTS" id="PR00465">
    <property type="entry name" value="EP450IV"/>
</dbReference>
<keyword evidence="5 6" id="KW-0408">Iron</keyword>
<dbReference type="CDD" id="cd11059">
    <property type="entry name" value="CYP_fungal"/>
    <property type="match status" value="1"/>
</dbReference>
<evidence type="ECO:0000313" key="7">
    <source>
        <dbReference type="EMBL" id="PGH26902.1"/>
    </source>
</evidence>